<evidence type="ECO:0000313" key="1">
    <source>
        <dbReference type="EMBL" id="MBD2598674.1"/>
    </source>
</evidence>
<accession>A0ABR8G6A2</accession>
<comment type="caution">
    <text evidence="1">The sequence shown here is derived from an EMBL/GenBank/DDBJ whole genome shotgun (WGS) entry which is preliminary data.</text>
</comment>
<dbReference type="EMBL" id="JACJTB010000095">
    <property type="protein sequence ID" value="MBD2598674.1"/>
    <property type="molecule type" value="Genomic_DNA"/>
</dbReference>
<dbReference type="Proteomes" id="UP000603457">
    <property type="component" value="Unassembled WGS sequence"/>
</dbReference>
<name>A0ABR8G6A2_9NOSO</name>
<protein>
    <submittedName>
        <fullName evidence="1">Uncharacterized protein</fullName>
    </submittedName>
</protein>
<reference evidence="1 2" key="1">
    <citation type="journal article" date="2020" name="ISME J.">
        <title>Comparative genomics reveals insights into cyanobacterial evolution and habitat adaptation.</title>
        <authorList>
            <person name="Chen M.Y."/>
            <person name="Teng W.K."/>
            <person name="Zhao L."/>
            <person name="Hu C.X."/>
            <person name="Zhou Y.K."/>
            <person name="Han B.P."/>
            <person name="Song L.R."/>
            <person name="Shu W.S."/>
        </authorList>
    </citation>
    <scope>NUCLEOTIDE SEQUENCE [LARGE SCALE GENOMIC DNA]</scope>
    <source>
        <strain evidence="1 2">FACHB-130</strain>
    </source>
</reference>
<evidence type="ECO:0000313" key="2">
    <source>
        <dbReference type="Proteomes" id="UP000603457"/>
    </source>
</evidence>
<dbReference type="RefSeq" id="WP_190971292.1">
    <property type="nucleotide sequence ID" value="NZ_JACJTB010000095.1"/>
</dbReference>
<proteinExistence type="predicted"/>
<sequence>MDDDTQSLIAIKEELERIGSRLNKIFPQTHPQFDNVFEDLGAAGYYLREAGYRLESALKTVQSDSAVSSDNLEFEEAQPE</sequence>
<gene>
    <name evidence="1" type="ORF">H6G74_30905</name>
</gene>
<organism evidence="1 2">
    <name type="scientific">Nostoc spongiaeforme FACHB-130</name>
    <dbReference type="NCBI Taxonomy" id="1357510"/>
    <lineage>
        <taxon>Bacteria</taxon>
        <taxon>Bacillati</taxon>
        <taxon>Cyanobacteriota</taxon>
        <taxon>Cyanophyceae</taxon>
        <taxon>Nostocales</taxon>
        <taxon>Nostocaceae</taxon>
        <taxon>Nostoc</taxon>
    </lineage>
</organism>
<keyword evidence="2" id="KW-1185">Reference proteome</keyword>